<dbReference type="OMA" id="FMFSITH"/>
<feature type="compositionally biased region" description="Basic and acidic residues" evidence="7">
    <location>
        <begin position="523"/>
        <end position="543"/>
    </location>
</feature>
<dbReference type="GO" id="GO:0006098">
    <property type="term" value="P:pentose-phosphate shunt"/>
    <property type="evidence" value="ECO:0007669"/>
    <property type="project" value="UniProtKB-UniPathway"/>
</dbReference>
<dbReference type="GO" id="GO:0004616">
    <property type="term" value="F:phosphogluconate dehydrogenase (decarboxylating) activity"/>
    <property type="evidence" value="ECO:0007669"/>
    <property type="project" value="UniProtKB-EC"/>
</dbReference>
<evidence type="ECO:0000256" key="7">
    <source>
        <dbReference type="SAM" id="MobiDB-lite"/>
    </source>
</evidence>
<keyword evidence="6" id="KW-0570">Pentose shunt</keyword>
<dbReference type="InterPro" id="IPR006183">
    <property type="entry name" value="Pgluconate_DH"/>
</dbReference>
<dbReference type="InterPro" id="IPR036291">
    <property type="entry name" value="NAD(P)-bd_dom_sf"/>
</dbReference>
<comment type="similarity">
    <text evidence="2">Belongs to the 6-phosphogluconate dehydrogenase family.</text>
</comment>
<dbReference type="UniPathway" id="UPA00115">
    <property type="reaction ID" value="UER00410"/>
</dbReference>
<evidence type="ECO:0000256" key="6">
    <source>
        <dbReference type="ARBA" id="ARBA00023126"/>
    </source>
</evidence>
<keyword evidence="10" id="KW-1185">Reference proteome</keyword>
<feature type="region of interest" description="Disordered" evidence="7">
    <location>
        <begin position="519"/>
        <end position="543"/>
    </location>
</feature>
<dbReference type="EC" id="1.1.1.44" evidence="3"/>
<dbReference type="FunFam" id="3.40.50.720:FF:000634">
    <property type="entry name" value="6-phosphogluconate dehydrogenase, decarboxylating"/>
    <property type="match status" value="1"/>
</dbReference>
<evidence type="ECO:0000259" key="8">
    <source>
        <dbReference type="SMART" id="SM01350"/>
    </source>
</evidence>
<dbReference type="InterPro" id="IPR013328">
    <property type="entry name" value="6PGD_dom2"/>
</dbReference>
<gene>
    <name evidence="9" type="ORF">TSTA_084040</name>
</gene>
<dbReference type="PhylomeDB" id="B8M075"/>
<dbReference type="EMBL" id="EQ962653">
    <property type="protein sequence ID" value="EED21172.1"/>
    <property type="molecule type" value="Genomic_DNA"/>
</dbReference>
<dbReference type="Gene3D" id="1.10.1040.10">
    <property type="entry name" value="N-(1-d-carboxylethyl)-l-norvaline Dehydrogenase, domain 2"/>
    <property type="match status" value="1"/>
</dbReference>
<dbReference type="OrthoDB" id="434986at2759"/>
<dbReference type="InterPro" id="IPR006114">
    <property type="entry name" value="6PGDH_C"/>
</dbReference>
<comment type="pathway">
    <text evidence="1">Carbohydrate degradation; pentose phosphate pathway; D-ribulose 5-phosphate from D-glucose 6-phosphate (oxidative stage): step 3/3.</text>
</comment>
<dbReference type="STRING" id="441959.B8M075"/>
<dbReference type="Pfam" id="PF03446">
    <property type="entry name" value="NAD_binding_2"/>
    <property type="match status" value="1"/>
</dbReference>
<dbReference type="SUPFAM" id="SSF51735">
    <property type="entry name" value="NAD(P)-binding Rossmann-fold domains"/>
    <property type="match status" value="1"/>
</dbReference>
<dbReference type="VEuPathDB" id="FungiDB:TSTA_084040"/>
<proteinExistence type="inferred from homology"/>
<keyword evidence="5" id="KW-0311">Gluconate utilization</keyword>
<dbReference type="InParanoid" id="B8M075"/>
<evidence type="ECO:0000313" key="9">
    <source>
        <dbReference type="EMBL" id="EED21172.1"/>
    </source>
</evidence>
<dbReference type="Gene3D" id="3.40.50.720">
    <property type="entry name" value="NAD(P)-binding Rossmann-like Domain"/>
    <property type="match status" value="1"/>
</dbReference>
<sequence>MTKHWYKQAREYYILFILAGVTHSAKMPQTDPIQEWKAIGVVGAGNMGSMMAFAFAELGLDVSIWDVVGKNVDTLMENVEKSKEQLKGKITGFKKIDEFMASLEGKGERKLFIFSITHGEPADSVLGQIKGKLKNGDIILDGGNENYRRTERRQEELKPLGVSWIGMGVSGGYQSARRGPSLSPGGDKQAIEQVLPFLELYSAKDKKTGKPYVTYIGPGGSGHYVKMCHNGIEGGLLSTTCEAWDIMHKGLGMSYDEIGDVFKEWSRQGELRNNFLLDIGADICHRKKSERGDGKGEGVDPAGRPVLDDVLDKVVQDDDNTEGTPLWALMESALRHVSSPTLATAHYLRIASGNRNQRVRVAKKLDVPDPKAIDVKDRKDFLEKLRRAVYASFLCSYCQGLELIARASADEGWGVDLGKCIQIWRAGCIIQSEAIADMLQPILAQDVQIMNIKLIDEVSRDLHDNFDALREVVLKGTESDACIPSLSASLEYLKYESNTKLPTKFMEAEMDYFGAHGYNKSGKPGEDPGPVKKGTHHYEWKPA</sequence>
<dbReference type="GO" id="GO:0050661">
    <property type="term" value="F:NADP binding"/>
    <property type="evidence" value="ECO:0007669"/>
    <property type="project" value="InterPro"/>
</dbReference>
<dbReference type="RefSeq" id="XP_002478135.1">
    <property type="nucleotide sequence ID" value="XM_002478090.1"/>
</dbReference>
<dbReference type="Pfam" id="PF00393">
    <property type="entry name" value="6PGD"/>
    <property type="match status" value="1"/>
</dbReference>
<evidence type="ECO:0000256" key="4">
    <source>
        <dbReference type="ARBA" id="ARBA00023002"/>
    </source>
</evidence>
<evidence type="ECO:0000313" key="10">
    <source>
        <dbReference type="Proteomes" id="UP000001745"/>
    </source>
</evidence>
<dbReference type="PANTHER" id="PTHR11811">
    <property type="entry name" value="6-PHOSPHOGLUCONATE DEHYDROGENASE"/>
    <property type="match status" value="1"/>
</dbReference>
<dbReference type="SMART" id="SM01350">
    <property type="entry name" value="6PGD"/>
    <property type="match status" value="1"/>
</dbReference>
<dbReference type="Proteomes" id="UP000001745">
    <property type="component" value="Unassembled WGS sequence"/>
</dbReference>
<organism evidence="9 10">
    <name type="scientific">Talaromyces stipitatus (strain ATCC 10500 / CBS 375.48 / QM 6759 / NRRL 1006)</name>
    <name type="common">Penicillium stipitatum</name>
    <dbReference type="NCBI Taxonomy" id="441959"/>
    <lineage>
        <taxon>Eukaryota</taxon>
        <taxon>Fungi</taxon>
        <taxon>Dikarya</taxon>
        <taxon>Ascomycota</taxon>
        <taxon>Pezizomycotina</taxon>
        <taxon>Eurotiomycetes</taxon>
        <taxon>Eurotiomycetidae</taxon>
        <taxon>Eurotiales</taxon>
        <taxon>Trichocomaceae</taxon>
        <taxon>Talaromyces</taxon>
        <taxon>Talaromyces sect. Talaromyces</taxon>
    </lineage>
</organism>
<keyword evidence="4 9" id="KW-0560">Oxidoreductase</keyword>
<dbReference type="AlphaFoldDB" id="B8M075"/>
<name>B8M075_TALSN</name>
<evidence type="ECO:0000256" key="1">
    <source>
        <dbReference type="ARBA" id="ARBA00004874"/>
    </source>
</evidence>
<dbReference type="InterPro" id="IPR008927">
    <property type="entry name" value="6-PGluconate_DH-like_C_sf"/>
</dbReference>
<accession>B8M075</accession>
<dbReference type="GeneID" id="8101497"/>
<dbReference type="Gene3D" id="1.20.5.320">
    <property type="entry name" value="6-Phosphogluconate Dehydrogenase, domain 3"/>
    <property type="match status" value="1"/>
</dbReference>
<reference evidence="10" key="1">
    <citation type="journal article" date="2015" name="Genome Announc.">
        <title>Genome sequence of the AIDS-associated pathogen Penicillium marneffei (ATCC18224) and its near taxonomic relative Talaromyces stipitatus (ATCC10500).</title>
        <authorList>
            <person name="Nierman W.C."/>
            <person name="Fedorova-Abrams N.D."/>
            <person name="Andrianopoulos A."/>
        </authorList>
    </citation>
    <scope>NUCLEOTIDE SEQUENCE [LARGE SCALE GENOMIC DNA]</scope>
    <source>
        <strain evidence="10">ATCC 10500 / CBS 375.48 / QM 6759 / NRRL 1006</strain>
    </source>
</reference>
<dbReference type="GO" id="GO:0019521">
    <property type="term" value="P:D-gluconate metabolic process"/>
    <property type="evidence" value="ECO:0007669"/>
    <property type="project" value="UniProtKB-KW"/>
</dbReference>
<feature type="domain" description="6-phosphogluconate dehydrogenase C-terminal" evidence="8">
    <location>
        <begin position="222"/>
        <end position="541"/>
    </location>
</feature>
<dbReference type="InterPro" id="IPR006115">
    <property type="entry name" value="6PGDH_NADP-bd"/>
</dbReference>
<dbReference type="eggNOG" id="KOG2653">
    <property type="taxonomic scope" value="Eukaryota"/>
</dbReference>
<evidence type="ECO:0000256" key="5">
    <source>
        <dbReference type="ARBA" id="ARBA00023064"/>
    </source>
</evidence>
<dbReference type="SUPFAM" id="SSF48179">
    <property type="entry name" value="6-phosphogluconate dehydrogenase C-terminal domain-like"/>
    <property type="match status" value="1"/>
</dbReference>
<protein>
    <recommendedName>
        <fullName evidence="3">phosphogluconate dehydrogenase (NADP(+)-dependent, decarboxylating)</fullName>
        <ecNumber evidence="3">1.1.1.44</ecNumber>
    </recommendedName>
</protein>
<evidence type="ECO:0000256" key="2">
    <source>
        <dbReference type="ARBA" id="ARBA00008419"/>
    </source>
</evidence>
<evidence type="ECO:0000256" key="3">
    <source>
        <dbReference type="ARBA" id="ARBA00013011"/>
    </source>
</evidence>
<dbReference type="PRINTS" id="PR00076">
    <property type="entry name" value="6PGDHDRGNASE"/>
</dbReference>
<dbReference type="HOGENOM" id="CLU_024540_4_0_1"/>